<organism evidence="1 2">
    <name type="scientific">Datura stramonium</name>
    <name type="common">Jimsonweed</name>
    <name type="synonym">Common thornapple</name>
    <dbReference type="NCBI Taxonomy" id="4076"/>
    <lineage>
        <taxon>Eukaryota</taxon>
        <taxon>Viridiplantae</taxon>
        <taxon>Streptophyta</taxon>
        <taxon>Embryophyta</taxon>
        <taxon>Tracheophyta</taxon>
        <taxon>Spermatophyta</taxon>
        <taxon>Magnoliopsida</taxon>
        <taxon>eudicotyledons</taxon>
        <taxon>Gunneridae</taxon>
        <taxon>Pentapetalae</taxon>
        <taxon>asterids</taxon>
        <taxon>lamiids</taxon>
        <taxon>Solanales</taxon>
        <taxon>Solanaceae</taxon>
        <taxon>Solanoideae</taxon>
        <taxon>Datureae</taxon>
        <taxon>Datura</taxon>
    </lineage>
</organism>
<sequence length="74" mass="8709">VNVVEIYPERAIKEGSKLWRNFGRCSQTKPNWCINWRGAPKPKLQKNTYPEAGALDGMVHQRPNFKIFLIPWHF</sequence>
<dbReference type="Proteomes" id="UP000823775">
    <property type="component" value="Unassembled WGS sequence"/>
</dbReference>
<accession>A0ABS8W536</accession>
<name>A0ABS8W536_DATST</name>
<reference evidence="1 2" key="1">
    <citation type="journal article" date="2021" name="BMC Genomics">
        <title>Datura genome reveals duplications of psychoactive alkaloid biosynthetic genes and high mutation rate following tissue culture.</title>
        <authorList>
            <person name="Rajewski A."/>
            <person name="Carter-House D."/>
            <person name="Stajich J."/>
            <person name="Litt A."/>
        </authorList>
    </citation>
    <scope>NUCLEOTIDE SEQUENCE [LARGE SCALE GENOMIC DNA]</scope>
    <source>
        <strain evidence="1">AR-01</strain>
    </source>
</reference>
<feature type="non-terminal residue" evidence="1">
    <location>
        <position position="74"/>
    </location>
</feature>
<dbReference type="EMBL" id="JACEIK010006617">
    <property type="protein sequence ID" value="MCE2055982.1"/>
    <property type="molecule type" value="Genomic_DNA"/>
</dbReference>
<protein>
    <submittedName>
        <fullName evidence="1">Uncharacterized protein</fullName>
    </submittedName>
</protein>
<keyword evidence="2" id="KW-1185">Reference proteome</keyword>
<evidence type="ECO:0000313" key="1">
    <source>
        <dbReference type="EMBL" id="MCE2055982.1"/>
    </source>
</evidence>
<proteinExistence type="predicted"/>
<feature type="non-terminal residue" evidence="1">
    <location>
        <position position="1"/>
    </location>
</feature>
<gene>
    <name evidence="1" type="ORF">HAX54_043865</name>
</gene>
<comment type="caution">
    <text evidence="1">The sequence shown here is derived from an EMBL/GenBank/DDBJ whole genome shotgun (WGS) entry which is preliminary data.</text>
</comment>
<evidence type="ECO:0000313" key="2">
    <source>
        <dbReference type="Proteomes" id="UP000823775"/>
    </source>
</evidence>